<gene>
    <name evidence="1" type="ORF">HDF10_000100</name>
</gene>
<reference evidence="1 2" key="1">
    <citation type="submission" date="2020-08" db="EMBL/GenBank/DDBJ databases">
        <title>Genomic Encyclopedia of Type Strains, Phase IV (KMG-V): Genome sequencing to study the core and pangenomes of soil and plant-associated prokaryotes.</title>
        <authorList>
            <person name="Whitman W."/>
        </authorList>
    </citation>
    <scope>NUCLEOTIDE SEQUENCE [LARGE SCALE GENOMIC DNA]</scope>
    <source>
        <strain evidence="1 2">M8US30</strain>
    </source>
</reference>
<sequence>MTKAKGAHVEKFAEADLSGLREDLMKSGLDSWQAADLISSFLVTRGYGVSTQDARKAAFRMESISCSLPCLQEELEKIAQLM</sequence>
<protein>
    <submittedName>
        <fullName evidence="1">Uncharacterized protein</fullName>
    </submittedName>
</protein>
<organism evidence="1 2">
    <name type="scientific">Tunturiibacter lichenicola</name>
    <dbReference type="NCBI Taxonomy" id="2051959"/>
    <lineage>
        <taxon>Bacteria</taxon>
        <taxon>Pseudomonadati</taxon>
        <taxon>Acidobacteriota</taxon>
        <taxon>Terriglobia</taxon>
        <taxon>Terriglobales</taxon>
        <taxon>Acidobacteriaceae</taxon>
        <taxon>Tunturiibacter</taxon>
    </lineage>
</organism>
<name>A0A7W8IUE3_9BACT</name>
<dbReference type="EMBL" id="JACHDZ010000001">
    <property type="protein sequence ID" value="MBB5342150.1"/>
    <property type="molecule type" value="Genomic_DNA"/>
</dbReference>
<proteinExistence type="predicted"/>
<accession>A0A7W8IUE3</accession>
<comment type="caution">
    <text evidence="1">The sequence shown here is derived from an EMBL/GenBank/DDBJ whole genome shotgun (WGS) entry which is preliminary data.</text>
</comment>
<evidence type="ECO:0000313" key="1">
    <source>
        <dbReference type="EMBL" id="MBB5342150.1"/>
    </source>
</evidence>
<dbReference type="Proteomes" id="UP000569092">
    <property type="component" value="Unassembled WGS sequence"/>
</dbReference>
<dbReference type="AlphaFoldDB" id="A0A7W8IUE3"/>
<evidence type="ECO:0000313" key="2">
    <source>
        <dbReference type="Proteomes" id="UP000569092"/>
    </source>
</evidence>